<proteinExistence type="predicted"/>
<evidence type="ECO:0008006" key="5">
    <source>
        <dbReference type="Google" id="ProtNLM"/>
    </source>
</evidence>
<accession>A0A4Q1TPI5</accession>
<evidence type="ECO:0000259" key="1">
    <source>
        <dbReference type="Pfam" id="PF02625"/>
    </source>
</evidence>
<organism evidence="3 4">
    <name type="scientific">Rhizobium leguminosarum</name>
    <dbReference type="NCBI Taxonomy" id="384"/>
    <lineage>
        <taxon>Bacteria</taxon>
        <taxon>Pseudomonadati</taxon>
        <taxon>Pseudomonadota</taxon>
        <taxon>Alphaproteobacteria</taxon>
        <taxon>Hyphomicrobiales</taxon>
        <taxon>Rhizobiaceae</taxon>
        <taxon>Rhizobium/Agrobacterium group</taxon>
        <taxon>Rhizobium</taxon>
    </lineage>
</organism>
<dbReference type="Proteomes" id="UP000290767">
    <property type="component" value="Unassembled WGS sequence"/>
</dbReference>
<dbReference type="AlphaFoldDB" id="A0A4Q1TPI5"/>
<name>A0A4Q1TPI5_RHILE</name>
<comment type="caution">
    <text evidence="3">The sequence shown here is derived from an EMBL/GenBank/DDBJ whole genome shotgun (WGS) entry which is preliminary data.</text>
</comment>
<dbReference type="RefSeq" id="WP_129421041.1">
    <property type="nucleotide sequence ID" value="NZ_MZMU01000017.1"/>
</dbReference>
<dbReference type="InterPro" id="IPR027051">
    <property type="entry name" value="XdhC_Rossmann_dom"/>
</dbReference>
<feature type="domain" description="XdhC Rossmann" evidence="2">
    <location>
        <begin position="178"/>
        <end position="301"/>
    </location>
</feature>
<dbReference type="Pfam" id="PF02625">
    <property type="entry name" value="XdhC_CoxI"/>
    <property type="match status" value="1"/>
</dbReference>
<feature type="domain" description="XdhC- CoxI" evidence="1">
    <location>
        <begin position="33"/>
        <end position="98"/>
    </location>
</feature>
<dbReference type="InterPro" id="IPR003777">
    <property type="entry name" value="XdhC_CoxI"/>
</dbReference>
<dbReference type="PANTHER" id="PTHR30388:SF4">
    <property type="entry name" value="MOLYBDENUM COFACTOR INSERTION CHAPERONE PAOD"/>
    <property type="match status" value="1"/>
</dbReference>
<reference evidence="3 4" key="1">
    <citation type="submission" date="2017-03" db="EMBL/GenBank/DDBJ databases">
        <authorList>
            <person name="Safronova V.I."/>
            <person name="Sazanova A.L."/>
            <person name="Chirak E.R."/>
        </authorList>
    </citation>
    <scope>NUCLEOTIDE SEQUENCE [LARGE SCALE GENOMIC DNA]</scope>
    <source>
        <strain evidence="3 4">Tri-43</strain>
    </source>
</reference>
<dbReference type="PANTHER" id="PTHR30388">
    <property type="entry name" value="ALDEHYDE OXIDOREDUCTASE MOLYBDENUM COFACTOR ASSEMBLY PROTEIN"/>
    <property type="match status" value="1"/>
</dbReference>
<dbReference type="EMBL" id="MZMU01000017">
    <property type="protein sequence ID" value="RXT20589.1"/>
    <property type="molecule type" value="Genomic_DNA"/>
</dbReference>
<gene>
    <name evidence="3" type="ORF">B5P46_24310</name>
</gene>
<dbReference type="Pfam" id="PF13478">
    <property type="entry name" value="XdhC_C"/>
    <property type="match status" value="1"/>
</dbReference>
<evidence type="ECO:0000313" key="3">
    <source>
        <dbReference type="EMBL" id="RXT20589.1"/>
    </source>
</evidence>
<dbReference type="Gene3D" id="3.40.50.720">
    <property type="entry name" value="NAD(P)-binding Rossmann-like Domain"/>
    <property type="match status" value="1"/>
</dbReference>
<sequence>MQMLPAPLLFPTPVRSLLTDDPAEILAFAFKCHEAGMAVALATLVSIRGGAARPLGSHVAVAADGRFCGYVSGGCVEAAVAAEALLAMAAGEDRLVLFGEGSTLIDIVLPCGGGLSVAIHLLRDTAAISQILNSLNARQPAALAYVPARQSLSSSTPPKRSGWRDDAFLTLYRPRTRLVLSGQTLEAETVGRLAEVAGYEVVHLRRGASGTEFCPEIDLHTAIVLLHHDLDQEEAILNAALQLPGFYIGALGSTRTHQKRVQHLKQRGYADSDIDRIKAPIGMFGPARDASSLALSVLADVAASRLMAFGP</sequence>
<evidence type="ECO:0000313" key="4">
    <source>
        <dbReference type="Proteomes" id="UP000290767"/>
    </source>
</evidence>
<protein>
    <recommendedName>
        <fullName evidence="5">XdhC family protein</fullName>
    </recommendedName>
</protein>
<evidence type="ECO:0000259" key="2">
    <source>
        <dbReference type="Pfam" id="PF13478"/>
    </source>
</evidence>
<dbReference type="InterPro" id="IPR052698">
    <property type="entry name" value="MoCofactor_Util/Proc"/>
</dbReference>